<sequence>MTTHAAVAGSQAERHVAGAAAAERASAAEPQVSRPTRRSRALPGLALAIALAALATGLGHAAAIVGGPVFGIVLGAAAATFVPALRGARWAPGYDVAAKPVLQLSIVVLGTGLPLQQVLRLGGASLPVMLGTLTVALTGAWFFGRLLGVRGHTRTLIAVGTGICGASAIAATIPVIKAKQAQVAYAIGTIFTFNIAAVLLFPPIGHLLGMSPHSFGLWAGTAINDTSSVVAASIAYGGDAGSYGIVVKLTRTLMLIPIVIALAVLTARREARTAAAGRGEPVPALRLRSMPWRKILPLFLFGFLAAATADSLGLIPTGWHAPLSTLGTFLITTALAGIGLSMSFADMRRAGHRPLLLGALLWAAVALSSLGLQALTGTL</sequence>
<organism evidence="8 9">
    <name type="scientific">Actinocrinis puniceicyclus</name>
    <dbReference type="NCBI Taxonomy" id="977794"/>
    <lineage>
        <taxon>Bacteria</taxon>
        <taxon>Bacillati</taxon>
        <taxon>Actinomycetota</taxon>
        <taxon>Actinomycetes</taxon>
        <taxon>Catenulisporales</taxon>
        <taxon>Actinospicaceae</taxon>
        <taxon>Actinocrinis</taxon>
    </lineage>
</organism>
<evidence type="ECO:0000313" key="9">
    <source>
        <dbReference type="Proteomes" id="UP000677913"/>
    </source>
</evidence>
<keyword evidence="5 7" id="KW-1133">Transmembrane helix</keyword>
<dbReference type="InterPro" id="IPR018383">
    <property type="entry name" value="UPF0324_pro"/>
</dbReference>
<evidence type="ECO:0000256" key="6">
    <source>
        <dbReference type="ARBA" id="ARBA00023136"/>
    </source>
</evidence>
<feature type="transmembrane region" description="Helical" evidence="7">
    <location>
        <begin position="321"/>
        <end position="343"/>
    </location>
</feature>
<proteinExistence type="inferred from homology"/>
<evidence type="ECO:0000256" key="4">
    <source>
        <dbReference type="ARBA" id="ARBA00022692"/>
    </source>
</evidence>
<evidence type="ECO:0000256" key="5">
    <source>
        <dbReference type="ARBA" id="ARBA00022989"/>
    </source>
</evidence>
<feature type="transmembrane region" description="Helical" evidence="7">
    <location>
        <begin position="242"/>
        <end position="265"/>
    </location>
</feature>
<reference evidence="8" key="1">
    <citation type="submission" date="2021-04" db="EMBL/GenBank/DDBJ databases">
        <title>Genome based classification of Actinospica acidithermotolerans sp. nov., an actinobacterium isolated from an Indonesian hot spring.</title>
        <authorList>
            <person name="Kusuma A.B."/>
            <person name="Putra K.E."/>
            <person name="Nafisah S."/>
            <person name="Loh J."/>
            <person name="Nouioui I."/>
            <person name="Goodfellow M."/>
        </authorList>
    </citation>
    <scope>NUCLEOTIDE SEQUENCE</scope>
    <source>
        <strain evidence="8">DSM 45618</strain>
    </source>
</reference>
<evidence type="ECO:0000256" key="7">
    <source>
        <dbReference type="SAM" id="Phobius"/>
    </source>
</evidence>
<dbReference type="AlphaFoldDB" id="A0A8J7WQD9"/>
<evidence type="ECO:0000256" key="2">
    <source>
        <dbReference type="ARBA" id="ARBA00007977"/>
    </source>
</evidence>
<keyword evidence="9" id="KW-1185">Reference proteome</keyword>
<protein>
    <submittedName>
        <fullName evidence="8">Putative sulfate exporter family transporter</fullName>
    </submittedName>
</protein>
<keyword evidence="4 7" id="KW-0812">Transmembrane</keyword>
<feature type="transmembrane region" description="Helical" evidence="7">
    <location>
        <begin position="182"/>
        <end position="203"/>
    </location>
</feature>
<gene>
    <name evidence="8" type="ORF">KGA66_26470</name>
</gene>
<comment type="caution">
    <text evidence="8">The sequence shown here is derived from an EMBL/GenBank/DDBJ whole genome shotgun (WGS) entry which is preliminary data.</text>
</comment>
<dbReference type="EMBL" id="JAGSXH010000170">
    <property type="protein sequence ID" value="MBS2966611.1"/>
    <property type="molecule type" value="Genomic_DNA"/>
</dbReference>
<evidence type="ECO:0000256" key="1">
    <source>
        <dbReference type="ARBA" id="ARBA00004651"/>
    </source>
</evidence>
<comment type="similarity">
    <text evidence="2">Belongs to the UPF0324 family.</text>
</comment>
<feature type="transmembrane region" description="Helical" evidence="7">
    <location>
        <begin position="125"/>
        <end position="144"/>
    </location>
</feature>
<feature type="transmembrane region" description="Helical" evidence="7">
    <location>
        <begin position="295"/>
        <end position="315"/>
    </location>
</feature>
<feature type="transmembrane region" description="Helical" evidence="7">
    <location>
        <begin position="355"/>
        <end position="375"/>
    </location>
</feature>
<dbReference type="PANTHER" id="PTHR30106">
    <property type="entry name" value="INNER MEMBRANE PROTEIN YEIH-RELATED"/>
    <property type="match status" value="1"/>
</dbReference>
<feature type="transmembrane region" description="Helical" evidence="7">
    <location>
        <begin position="69"/>
        <end position="88"/>
    </location>
</feature>
<name>A0A8J7WQD9_9ACTN</name>
<dbReference type="GO" id="GO:0005886">
    <property type="term" value="C:plasma membrane"/>
    <property type="evidence" value="ECO:0007669"/>
    <property type="project" value="UniProtKB-SubCell"/>
</dbReference>
<keyword evidence="3" id="KW-1003">Cell membrane</keyword>
<keyword evidence="6 7" id="KW-0472">Membrane</keyword>
<evidence type="ECO:0000313" key="8">
    <source>
        <dbReference type="EMBL" id="MBS2966611.1"/>
    </source>
</evidence>
<dbReference type="Proteomes" id="UP000677913">
    <property type="component" value="Unassembled WGS sequence"/>
</dbReference>
<dbReference type="Pfam" id="PF03601">
    <property type="entry name" value="Cons_hypoth698"/>
    <property type="match status" value="1"/>
</dbReference>
<comment type="subcellular location">
    <subcellularLocation>
        <location evidence="1">Cell membrane</location>
        <topology evidence="1">Multi-pass membrane protein</topology>
    </subcellularLocation>
</comment>
<evidence type="ECO:0000256" key="3">
    <source>
        <dbReference type="ARBA" id="ARBA00022475"/>
    </source>
</evidence>
<accession>A0A8J7WQD9</accession>
<feature type="transmembrane region" description="Helical" evidence="7">
    <location>
        <begin position="156"/>
        <end position="176"/>
    </location>
</feature>
<feature type="transmembrane region" description="Helical" evidence="7">
    <location>
        <begin position="41"/>
        <end position="63"/>
    </location>
</feature>
<dbReference type="PANTHER" id="PTHR30106:SF1">
    <property type="entry name" value="UPF0324 MEMBRANE PROTEIN FN0533"/>
    <property type="match status" value="1"/>
</dbReference>